<evidence type="ECO:0000259" key="7">
    <source>
        <dbReference type="Pfam" id="PF05347"/>
    </source>
</evidence>
<reference evidence="8" key="2">
    <citation type="journal article" date="2020" name="Nat. Commun.">
        <title>Large-scale genome sequencing of mycorrhizal fungi provides insights into the early evolution of symbiotic traits.</title>
        <authorList>
            <person name="Miyauchi S."/>
            <person name="Kiss E."/>
            <person name="Kuo A."/>
            <person name="Drula E."/>
            <person name="Kohler A."/>
            <person name="Sanchez-Garcia M."/>
            <person name="Morin E."/>
            <person name="Andreopoulos B."/>
            <person name="Barry K.W."/>
            <person name="Bonito G."/>
            <person name="Buee M."/>
            <person name="Carver A."/>
            <person name="Chen C."/>
            <person name="Cichocki N."/>
            <person name="Clum A."/>
            <person name="Culley D."/>
            <person name="Crous P.W."/>
            <person name="Fauchery L."/>
            <person name="Girlanda M."/>
            <person name="Hayes R.D."/>
            <person name="Keri Z."/>
            <person name="LaButti K."/>
            <person name="Lipzen A."/>
            <person name="Lombard V."/>
            <person name="Magnuson J."/>
            <person name="Maillard F."/>
            <person name="Murat C."/>
            <person name="Nolan M."/>
            <person name="Ohm R.A."/>
            <person name="Pangilinan J."/>
            <person name="Pereira M.F."/>
            <person name="Perotto S."/>
            <person name="Peter M."/>
            <person name="Pfister S."/>
            <person name="Riley R."/>
            <person name="Sitrit Y."/>
            <person name="Stielow J.B."/>
            <person name="Szollosi G."/>
            <person name="Zifcakova L."/>
            <person name="Stursova M."/>
            <person name="Spatafora J.W."/>
            <person name="Tedersoo L."/>
            <person name="Vaario L.M."/>
            <person name="Yamada A."/>
            <person name="Yan M."/>
            <person name="Wang P."/>
            <person name="Xu J."/>
            <person name="Bruns T."/>
            <person name="Baldrian P."/>
            <person name="Vilgalys R."/>
            <person name="Dunand C."/>
            <person name="Henrissat B."/>
            <person name="Grigoriev I.V."/>
            <person name="Hibbett D."/>
            <person name="Nagy L.G."/>
            <person name="Martin F.M."/>
        </authorList>
    </citation>
    <scope>NUCLEOTIDE SEQUENCE</scope>
    <source>
        <strain evidence="8">BED1</strain>
    </source>
</reference>
<evidence type="ECO:0000256" key="1">
    <source>
        <dbReference type="ARBA" id="ARBA00004173"/>
    </source>
</evidence>
<evidence type="ECO:0000256" key="4">
    <source>
        <dbReference type="ARBA" id="ARBA00023128"/>
    </source>
</evidence>
<dbReference type="GO" id="GO:0005739">
    <property type="term" value="C:mitochondrion"/>
    <property type="evidence" value="ECO:0007669"/>
    <property type="project" value="UniProtKB-SubCell"/>
</dbReference>
<keyword evidence="4" id="KW-0496">Mitochondrion</keyword>
<accession>A0AAD4C1Q4</accession>
<dbReference type="CDD" id="cd20262">
    <property type="entry name" value="Complex1_LYR_LYRM2"/>
    <property type="match status" value="1"/>
</dbReference>
<reference evidence="8" key="1">
    <citation type="submission" date="2019-10" db="EMBL/GenBank/DDBJ databases">
        <authorList>
            <consortium name="DOE Joint Genome Institute"/>
            <person name="Kuo A."/>
            <person name="Miyauchi S."/>
            <person name="Kiss E."/>
            <person name="Drula E."/>
            <person name="Kohler A."/>
            <person name="Sanchez-Garcia M."/>
            <person name="Andreopoulos B."/>
            <person name="Barry K.W."/>
            <person name="Bonito G."/>
            <person name="Buee M."/>
            <person name="Carver A."/>
            <person name="Chen C."/>
            <person name="Cichocki N."/>
            <person name="Clum A."/>
            <person name="Culley D."/>
            <person name="Crous P.W."/>
            <person name="Fauchery L."/>
            <person name="Girlanda M."/>
            <person name="Hayes R."/>
            <person name="Keri Z."/>
            <person name="LaButti K."/>
            <person name="Lipzen A."/>
            <person name="Lombard V."/>
            <person name="Magnuson J."/>
            <person name="Maillard F."/>
            <person name="Morin E."/>
            <person name="Murat C."/>
            <person name="Nolan M."/>
            <person name="Ohm R."/>
            <person name="Pangilinan J."/>
            <person name="Pereira M."/>
            <person name="Perotto S."/>
            <person name="Peter M."/>
            <person name="Riley R."/>
            <person name="Sitrit Y."/>
            <person name="Stielow B."/>
            <person name="Szollosi G."/>
            <person name="Zifcakova L."/>
            <person name="Stursova M."/>
            <person name="Spatafora J.W."/>
            <person name="Tedersoo L."/>
            <person name="Vaario L.-M."/>
            <person name="Yamada A."/>
            <person name="Yan M."/>
            <person name="Wang P."/>
            <person name="Xu J."/>
            <person name="Bruns T."/>
            <person name="Baldrian P."/>
            <person name="Vilgalys R."/>
            <person name="Henrissat B."/>
            <person name="Grigoriev I.V."/>
            <person name="Hibbett D."/>
            <person name="Nagy L.G."/>
            <person name="Martin F.M."/>
        </authorList>
    </citation>
    <scope>NUCLEOTIDE SEQUENCE</scope>
    <source>
        <strain evidence="8">BED1</strain>
    </source>
</reference>
<evidence type="ECO:0000256" key="5">
    <source>
        <dbReference type="ARBA" id="ARBA00026235"/>
    </source>
</evidence>
<name>A0AAD4C1Q4_BOLED</name>
<dbReference type="Pfam" id="PF05347">
    <property type="entry name" value="Complex1_LYR"/>
    <property type="match status" value="1"/>
</dbReference>
<keyword evidence="3" id="KW-0809">Transit peptide</keyword>
<organism evidence="8 9">
    <name type="scientific">Boletus edulis BED1</name>
    <dbReference type="NCBI Taxonomy" id="1328754"/>
    <lineage>
        <taxon>Eukaryota</taxon>
        <taxon>Fungi</taxon>
        <taxon>Dikarya</taxon>
        <taxon>Basidiomycota</taxon>
        <taxon>Agaricomycotina</taxon>
        <taxon>Agaricomycetes</taxon>
        <taxon>Agaricomycetidae</taxon>
        <taxon>Boletales</taxon>
        <taxon>Boletineae</taxon>
        <taxon>Boletaceae</taxon>
        <taxon>Boletoideae</taxon>
        <taxon>Boletus</taxon>
    </lineage>
</organism>
<dbReference type="AlphaFoldDB" id="A0AAD4C1Q4"/>
<evidence type="ECO:0000313" key="9">
    <source>
        <dbReference type="Proteomes" id="UP001194468"/>
    </source>
</evidence>
<protein>
    <recommendedName>
        <fullName evidence="5">LYR motif-containing protein 2</fullName>
    </recommendedName>
</protein>
<keyword evidence="9" id="KW-1185">Reference proteome</keyword>
<evidence type="ECO:0000313" key="8">
    <source>
        <dbReference type="EMBL" id="KAF8446102.1"/>
    </source>
</evidence>
<dbReference type="PANTHER" id="PTHR13675:SF0">
    <property type="entry name" value="LYR MOTIF-CONTAINING PROTEIN 2"/>
    <property type="match status" value="1"/>
</dbReference>
<dbReference type="InterPro" id="IPR045293">
    <property type="entry name" value="Complex1_LYR_LYRM2"/>
</dbReference>
<gene>
    <name evidence="8" type="ORF">L210DRAFT_3529069</name>
</gene>
<sequence length="76" mass="9032">MPSFRHFILQQRVLHLYRSAIRASRCIPDPRNRTETLGWFRAEIERNRHLTDTVAIENQLNAASREIRQLFPGTRC</sequence>
<dbReference type="InterPro" id="IPR008011">
    <property type="entry name" value="Complex1_LYR_dom"/>
</dbReference>
<evidence type="ECO:0000256" key="6">
    <source>
        <dbReference type="ARBA" id="ARBA00044735"/>
    </source>
</evidence>
<comment type="caution">
    <text evidence="8">The sequence shown here is derived from an EMBL/GenBank/DDBJ whole genome shotgun (WGS) entry which is preliminary data.</text>
</comment>
<dbReference type="PANTHER" id="PTHR13675">
    <property type="entry name" value="LYR MOTIF-CONTAINING PROTEIN 2"/>
    <property type="match status" value="1"/>
</dbReference>
<dbReference type="EMBL" id="WHUW01000005">
    <property type="protein sequence ID" value="KAF8446102.1"/>
    <property type="molecule type" value="Genomic_DNA"/>
</dbReference>
<dbReference type="Proteomes" id="UP001194468">
    <property type="component" value="Unassembled WGS sequence"/>
</dbReference>
<feature type="domain" description="Complex 1 LYR protein" evidence="7">
    <location>
        <begin position="11"/>
        <end position="67"/>
    </location>
</feature>
<evidence type="ECO:0000256" key="3">
    <source>
        <dbReference type="ARBA" id="ARBA00022946"/>
    </source>
</evidence>
<proteinExistence type="inferred from homology"/>
<comment type="subcellular location">
    <subcellularLocation>
        <location evidence="1">Mitochondrion</location>
    </subcellularLocation>
</comment>
<comment type="function">
    <text evidence="6">Involved in efficient integration of the N-module into mitochondrial respiratory chain complex I.</text>
</comment>
<evidence type="ECO:0000256" key="2">
    <source>
        <dbReference type="ARBA" id="ARBA00009508"/>
    </source>
</evidence>
<comment type="similarity">
    <text evidence="2">Belongs to the complex I LYR family.</text>
</comment>